<evidence type="ECO:0000256" key="2">
    <source>
        <dbReference type="ARBA" id="ARBA00023125"/>
    </source>
</evidence>
<feature type="transmembrane region" description="Helical" evidence="4">
    <location>
        <begin position="12"/>
        <end position="34"/>
    </location>
</feature>
<reference evidence="7" key="1">
    <citation type="journal article" date="2019" name="Int. J. Syst. Evol. Microbiol.">
        <title>The Global Catalogue of Microorganisms (GCM) 10K type strain sequencing project: providing services to taxonomists for standard genome sequencing and annotation.</title>
        <authorList>
            <consortium name="The Broad Institute Genomics Platform"/>
            <consortium name="The Broad Institute Genome Sequencing Center for Infectious Disease"/>
            <person name="Wu L."/>
            <person name="Ma J."/>
        </authorList>
    </citation>
    <scope>NUCLEOTIDE SEQUENCE [LARGE SCALE GENOMIC DNA]</scope>
    <source>
        <strain evidence="7">CGMCC 1.19032</strain>
    </source>
</reference>
<dbReference type="InterPro" id="IPR018062">
    <property type="entry name" value="HTH_AraC-typ_CS"/>
</dbReference>
<accession>A0ABV9MZY6</accession>
<evidence type="ECO:0000313" key="7">
    <source>
        <dbReference type="Proteomes" id="UP001595969"/>
    </source>
</evidence>
<feature type="transmembrane region" description="Helical" evidence="4">
    <location>
        <begin position="270"/>
        <end position="291"/>
    </location>
</feature>
<evidence type="ECO:0000313" key="6">
    <source>
        <dbReference type="EMBL" id="MFC4720248.1"/>
    </source>
</evidence>
<protein>
    <submittedName>
        <fullName evidence="6">Helix-turn-helix domain-containing protein</fullName>
    </submittedName>
</protein>
<keyword evidence="4" id="KW-0812">Transmembrane</keyword>
<proteinExistence type="predicted"/>
<gene>
    <name evidence="6" type="ORF">ACFO5I_10995</name>
</gene>
<name>A0ABV9MZY6_9ENTE</name>
<keyword evidence="4" id="KW-1133">Transmembrane helix</keyword>
<dbReference type="SUPFAM" id="SSF46689">
    <property type="entry name" value="Homeodomain-like"/>
    <property type="match status" value="2"/>
</dbReference>
<evidence type="ECO:0000256" key="3">
    <source>
        <dbReference type="ARBA" id="ARBA00023163"/>
    </source>
</evidence>
<sequence length="736" mass="85502">MLKKNQSLRSYLRIFSLLFSLPIIIIAVSARMYFNGPIIKEYINRHNESVKHEVAYISEQLGQIEISSSNLGQTFQKEFQLTPIQSIGDFQQINRVAQQLFFFSSSNSLIKESMLLVFNTDGPFVISEGGTYTLPNNKRYNEYKITNERSYQWKTNKKGETVFLQDVSGVASEGTAYLVTIIDKSEVLNLLKVTVTDVGSVALAVDNQLIISIGELFNRQNISQYLDKHESWQEKLNGTTYNFVSLKINRLSQNWYFYSATPIDIIVKPILFFSNIFFAIGMLFFILSIIWSQIFAKKTYQPIDNLMIELFGDARTNNTGNEFEYLISQWNIIEKKRSDLEYQKSFGDLKVKQAILGQVIEGKYSYLTEEELKTLLIKNHWTNKIEHYKILYIYLTGNINDSEEVTNASQLFILENLILDIAYRAFSEYVVFEYDENGLYLFVVNSEETAEEAFFEEIQKYVNRVIQKYVVVAVGIRETEISQLASRMIEMKKMRDYQKIIQENQVIFSAKQKSVNDYLYPNNLEQKILGAFERSELSSISLTLDEFIQNIYKQNSTTGVMLLALGHLYDQVKSRLQQQHVSEEHYISKKTLMKKIERKVSLESISSLFFEDYLKPASLLLKESHHSSTEEAVYQVLDYVNQCHCNPDLSLESLADKVGIESSYLSREFKRVTKMNFIDYLTDFRLEVSKQKLAQSNMRINEIAENIGYNPSYFNRLFKKKFGITPGQYRKEYGEG</sequence>
<evidence type="ECO:0000259" key="5">
    <source>
        <dbReference type="PROSITE" id="PS01124"/>
    </source>
</evidence>
<keyword evidence="7" id="KW-1185">Reference proteome</keyword>
<dbReference type="PANTHER" id="PTHR43280:SF28">
    <property type="entry name" value="HTH-TYPE TRANSCRIPTIONAL ACTIVATOR RHAS"/>
    <property type="match status" value="1"/>
</dbReference>
<dbReference type="EMBL" id="JBHSGS010000061">
    <property type="protein sequence ID" value="MFC4720248.1"/>
    <property type="molecule type" value="Genomic_DNA"/>
</dbReference>
<evidence type="ECO:0000256" key="1">
    <source>
        <dbReference type="ARBA" id="ARBA00023015"/>
    </source>
</evidence>
<comment type="caution">
    <text evidence="6">The sequence shown here is derived from an EMBL/GenBank/DDBJ whole genome shotgun (WGS) entry which is preliminary data.</text>
</comment>
<keyword evidence="4" id="KW-0472">Membrane</keyword>
<dbReference type="RefSeq" id="WP_204653027.1">
    <property type="nucleotide sequence ID" value="NZ_JAFBFD010000004.1"/>
</dbReference>
<dbReference type="PANTHER" id="PTHR43280">
    <property type="entry name" value="ARAC-FAMILY TRANSCRIPTIONAL REGULATOR"/>
    <property type="match status" value="1"/>
</dbReference>
<organism evidence="6 7">
    <name type="scientific">Enterococcus lemanii</name>
    <dbReference type="NCBI Taxonomy" id="1159752"/>
    <lineage>
        <taxon>Bacteria</taxon>
        <taxon>Bacillati</taxon>
        <taxon>Bacillota</taxon>
        <taxon>Bacilli</taxon>
        <taxon>Lactobacillales</taxon>
        <taxon>Enterococcaceae</taxon>
        <taxon>Enterococcus</taxon>
    </lineage>
</organism>
<dbReference type="InterPro" id="IPR009057">
    <property type="entry name" value="Homeodomain-like_sf"/>
</dbReference>
<feature type="domain" description="HTH araC/xylS-type" evidence="5">
    <location>
        <begin position="634"/>
        <end position="732"/>
    </location>
</feature>
<dbReference type="InterPro" id="IPR018060">
    <property type="entry name" value="HTH_AraC"/>
</dbReference>
<dbReference type="PROSITE" id="PS01124">
    <property type="entry name" value="HTH_ARAC_FAMILY_2"/>
    <property type="match status" value="1"/>
</dbReference>
<dbReference type="Gene3D" id="1.10.10.60">
    <property type="entry name" value="Homeodomain-like"/>
    <property type="match status" value="2"/>
</dbReference>
<dbReference type="PROSITE" id="PS00041">
    <property type="entry name" value="HTH_ARAC_FAMILY_1"/>
    <property type="match status" value="1"/>
</dbReference>
<dbReference type="SMART" id="SM00342">
    <property type="entry name" value="HTH_ARAC"/>
    <property type="match status" value="1"/>
</dbReference>
<keyword evidence="2" id="KW-0238">DNA-binding</keyword>
<keyword evidence="3" id="KW-0804">Transcription</keyword>
<dbReference type="Proteomes" id="UP001595969">
    <property type="component" value="Unassembled WGS sequence"/>
</dbReference>
<evidence type="ECO:0000256" key="4">
    <source>
        <dbReference type="SAM" id="Phobius"/>
    </source>
</evidence>
<keyword evidence="1" id="KW-0805">Transcription regulation</keyword>
<dbReference type="Pfam" id="PF12833">
    <property type="entry name" value="HTH_18"/>
    <property type="match status" value="1"/>
</dbReference>